<feature type="compositionally biased region" description="Polar residues" evidence="1">
    <location>
        <begin position="176"/>
        <end position="185"/>
    </location>
</feature>
<sequence length="333" mass="36870">MSTPTSAPTARRERSVSQSRERERTTYQSRAPPSITSPTDYPYDDSSEFGSNNSKENKSLDLPRYAKPIVPTEVCPYCNRTYGIKSIDRHVEFSKDFASLAMTLFGGLRGTEGSSNLCFNQIMGAGTGGTGGYGQPPSVLMMNSNNTSFMRNSRSRSSLHQNFFRTKRAEPEETENTSSLSQRPTSTSTLIITPVNFYSKGDKTLSTNVQVGGLGLRRLLKVWEFPLTCRLWEKRQRLEELSLEYNSDPFGKLTLRRNPVPYGIGSGVPMTPNIDDSYSDQIFRKSDNQHGNNNNNNPETISSQKESDTSGTCDTAKSRAMSNTSSADSAFSG</sequence>
<feature type="region of interest" description="Disordered" evidence="1">
    <location>
        <begin position="1"/>
        <end position="60"/>
    </location>
</feature>
<feature type="compositionally biased region" description="Polar residues" evidence="1">
    <location>
        <begin position="26"/>
        <end position="39"/>
    </location>
</feature>
<reference evidence="2 3" key="1">
    <citation type="submission" date="2024-08" db="EMBL/GenBank/DDBJ databases">
        <authorList>
            <person name="Cucini C."/>
            <person name="Frati F."/>
        </authorList>
    </citation>
    <scope>NUCLEOTIDE SEQUENCE [LARGE SCALE GENOMIC DNA]</scope>
</reference>
<name>A0ABP1RRJ4_9HEXA</name>
<feature type="compositionally biased region" description="Polar residues" evidence="1">
    <location>
        <begin position="298"/>
        <end position="333"/>
    </location>
</feature>
<evidence type="ECO:0000256" key="1">
    <source>
        <dbReference type="SAM" id="MobiDB-lite"/>
    </source>
</evidence>
<evidence type="ECO:0000313" key="2">
    <source>
        <dbReference type="EMBL" id="CAL8133997.1"/>
    </source>
</evidence>
<gene>
    <name evidence="2" type="ORF">ODALV1_LOCUS25314</name>
</gene>
<protein>
    <submittedName>
        <fullName evidence="2">Uncharacterized protein</fullName>
    </submittedName>
</protein>
<comment type="caution">
    <text evidence="2">The sequence shown here is derived from an EMBL/GenBank/DDBJ whole genome shotgun (WGS) entry which is preliminary data.</text>
</comment>
<dbReference type="Proteomes" id="UP001642540">
    <property type="component" value="Unassembled WGS sequence"/>
</dbReference>
<feature type="region of interest" description="Disordered" evidence="1">
    <location>
        <begin position="166"/>
        <end position="185"/>
    </location>
</feature>
<accession>A0ABP1RRJ4</accession>
<organism evidence="2 3">
    <name type="scientific">Orchesella dallaii</name>
    <dbReference type="NCBI Taxonomy" id="48710"/>
    <lineage>
        <taxon>Eukaryota</taxon>
        <taxon>Metazoa</taxon>
        <taxon>Ecdysozoa</taxon>
        <taxon>Arthropoda</taxon>
        <taxon>Hexapoda</taxon>
        <taxon>Collembola</taxon>
        <taxon>Entomobryomorpha</taxon>
        <taxon>Entomobryoidea</taxon>
        <taxon>Orchesellidae</taxon>
        <taxon>Orchesellinae</taxon>
        <taxon>Orchesella</taxon>
    </lineage>
</organism>
<proteinExistence type="predicted"/>
<evidence type="ECO:0000313" key="3">
    <source>
        <dbReference type="Proteomes" id="UP001642540"/>
    </source>
</evidence>
<dbReference type="EMBL" id="CAXLJM020000103">
    <property type="protein sequence ID" value="CAL8133997.1"/>
    <property type="molecule type" value="Genomic_DNA"/>
</dbReference>
<keyword evidence="3" id="KW-1185">Reference proteome</keyword>
<feature type="region of interest" description="Disordered" evidence="1">
    <location>
        <begin position="264"/>
        <end position="333"/>
    </location>
</feature>
<feature type="compositionally biased region" description="Basic and acidic residues" evidence="1">
    <location>
        <begin position="10"/>
        <end position="25"/>
    </location>
</feature>